<evidence type="ECO:0000313" key="11">
    <source>
        <dbReference type="Proteomes" id="UP001284901"/>
    </source>
</evidence>
<evidence type="ECO:0000256" key="2">
    <source>
        <dbReference type="ARBA" id="ARBA00022722"/>
    </source>
</evidence>
<dbReference type="Proteomes" id="UP001284901">
    <property type="component" value="Unassembled WGS sequence"/>
</dbReference>
<dbReference type="InterPro" id="IPR014721">
    <property type="entry name" value="Ribsml_uS5_D2-typ_fold_subgr"/>
</dbReference>
<evidence type="ECO:0000256" key="7">
    <source>
        <dbReference type="NCBIfam" id="TIGR00188"/>
    </source>
</evidence>
<keyword evidence="11" id="KW-1185">Reference proteome</keyword>
<evidence type="ECO:0000256" key="1">
    <source>
        <dbReference type="ARBA" id="ARBA00022694"/>
    </source>
</evidence>
<evidence type="ECO:0000256" key="6">
    <source>
        <dbReference type="HAMAP-Rule" id="MF_00227"/>
    </source>
</evidence>
<evidence type="ECO:0000256" key="4">
    <source>
        <dbReference type="ARBA" id="ARBA00022801"/>
    </source>
</evidence>
<dbReference type="GO" id="GO:0004526">
    <property type="term" value="F:ribonuclease P activity"/>
    <property type="evidence" value="ECO:0007669"/>
    <property type="project" value="UniProtKB-UniRule"/>
</dbReference>
<comment type="subunit">
    <text evidence="6">Consists of a catalytic RNA component (M1 or rnpB) and a protein subunit.</text>
</comment>
<dbReference type="RefSeq" id="WP_087070158.1">
    <property type="nucleotide sequence ID" value="NZ_CAUPFC010000013.1"/>
</dbReference>
<evidence type="ECO:0000256" key="8">
    <source>
        <dbReference type="SAM" id="MobiDB-lite"/>
    </source>
</evidence>
<comment type="catalytic activity">
    <reaction evidence="6">
        <text>Endonucleolytic cleavage of RNA, removing 5'-extranucleotides from tRNA precursor.</text>
        <dbReference type="EC" id="3.1.26.5"/>
    </reaction>
</comment>
<feature type="region of interest" description="Disordered" evidence="8">
    <location>
        <begin position="121"/>
        <end position="149"/>
    </location>
</feature>
<dbReference type="InterPro" id="IPR000100">
    <property type="entry name" value="RNase_P"/>
</dbReference>
<dbReference type="EMBL" id="JAWNFY010000013">
    <property type="protein sequence ID" value="MDY5146510.1"/>
    <property type="molecule type" value="Genomic_DNA"/>
</dbReference>
<reference evidence="9 11" key="1">
    <citation type="submission" date="2023-10" db="EMBL/GenBank/DDBJ databases">
        <title>Whole Genome based description of the genera Actinobaculum and Actinotignum reveals a complex phylogenetic relationship within the species included in the genus Actinotignum.</title>
        <authorList>
            <person name="Jensen C.S."/>
            <person name="Dargis R."/>
            <person name="Kemp M."/>
            <person name="Christensen J.J."/>
        </authorList>
    </citation>
    <scope>NUCLEOTIDE SEQUENCE</scope>
    <source>
        <strain evidence="10 11">SLA_B089</strain>
        <strain evidence="9">SLA_B245</strain>
    </source>
</reference>
<dbReference type="SUPFAM" id="SSF54211">
    <property type="entry name" value="Ribosomal protein S5 domain 2-like"/>
    <property type="match status" value="1"/>
</dbReference>
<protein>
    <recommendedName>
        <fullName evidence="6 7">Ribonuclease P protein component</fullName>
        <shortName evidence="6">RNase P protein</shortName>
        <shortName evidence="6">RNaseP protein</shortName>
        <ecNumber evidence="6 7">3.1.26.5</ecNumber>
    </recommendedName>
    <alternativeName>
        <fullName evidence="6">Protein C5</fullName>
    </alternativeName>
</protein>
<keyword evidence="2 6" id="KW-0540">Nuclease</keyword>
<comment type="similarity">
    <text evidence="6">Belongs to the RnpA family.</text>
</comment>
<comment type="function">
    <text evidence="6">RNaseP catalyzes the removal of the 5'-leader sequence from pre-tRNA to produce the mature 5'-terminus. It can also cleave other RNA substrates such as 4.5S RNA. The protein component plays an auxiliary but essential role in vivo by binding to the 5'-leader sequence and broadening the substrate specificity of the ribozyme.</text>
</comment>
<evidence type="ECO:0000313" key="9">
    <source>
        <dbReference type="EMBL" id="MDY5141059.1"/>
    </source>
</evidence>
<keyword evidence="3 6" id="KW-0255">Endonuclease</keyword>
<evidence type="ECO:0000313" key="10">
    <source>
        <dbReference type="EMBL" id="MDY5146510.1"/>
    </source>
</evidence>
<accession>A0AAW9HGZ4</accession>
<comment type="caution">
    <text evidence="9">The sequence shown here is derived from an EMBL/GenBank/DDBJ whole genome shotgun (WGS) entry which is preliminary data.</text>
</comment>
<evidence type="ECO:0000256" key="5">
    <source>
        <dbReference type="ARBA" id="ARBA00022884"/>
    </source>
</evidence>
<dbReference type="EC" id="3.1.26.5" evidence="6 7"/>
<gene>
    <name evidence="6 9" type="primary">rnpA</name>
    <name evidence="9" type="ORF">R6G74_07015</name>
    <name evidence="10" type="ORF">R6P33_05655</name>
</gene>
<feature type="compositionally biased region" description="Polar residues" evidence="8">
    <location>
        <begin position="134"/>
        <end position="149"/>
    </location>
</feature>
<name>A0AAW9HGZ4_9ACTO</name>
<dbReference type="HAMAP" id="MF_00227">
    <property type="entry name" value="RNase_P"/>
    <property type="match status" value="1"/>
</dbReference>
<dbReference type="Pfam" id="PF00825">
    <property type="entry name" value="Ribonuclease_P"/>
    <property type="match status" value="1"/>
</dbReference>
<dbReference type="GO" id="GO:0001682">
    <property type="term" value="P:tRNA 5'-leader removal"/>
    <property type="evidence" value="ECO:0007669"/>
    <property type="project" value="UniProtKB-UniRule"/>
</dbReference>
<dbReference type="GO" id="GO:0030677">
    <property type="term" value="C:ribonuclease P complex"/>
    <property type="evidence" value="ECO:0007669"/>
    <property type="project" value="TreeGrafter"/>
</dbReference>
<dbReference type="InterPro" id="IPR020568">
    <property type="entry name" value="Ribosomal_Su5_D2-typ_SF"/>
</dbReference>
<dbReference type="PANTHER" id="PTHR33992:SF1">
    <property type="entry name" value="RIBONUCLEASE P PROTEIN COMPONENT"/>
    <property type="match status" value="1"/>
</dbReference>
<dbReference type="AlphaFoldDB" id="A0AAW9HGZ4"/>
<dbReference type="PANTHER" id="PTHR33992">
    <property type="entry name" value="RIBONUCLEASE P PROTEIN COMPONENT"/>
    <property type="match status" value="1"/>
</dbReference>
<dbReference type="GeneID" id="92813256"/>
<organism evidence="9 12">
    <name type="scientific">Actinotignum timonense</name>
    <dbReference type="NCBI Taxonomy" id="1870995"/>
    <lineage>
        <taxon>Bacteria</taxon>
        <taxon>Bacillati</taxon>
        <taxon>Actinomycetota</taxon>
        <taxon>Actinomycetes</taxon>
        <taxon>Actinomycetales</taxon>
        <taxon>Actinomycetaceae</taxon>
        <taxon>Actinotignum</taxon>
    </lineage>
</organism>
<sequence length="149" mass="16134">MLPAVHRMRSSADFDSAFSGARGSARRVQVILGSQSESTLTGPHPVRVGFVVSKAVGNSVVRHRVYRQLRHLMRARLHFFDDGDLVVVRAFPAAAGSSSAQLGEDLDRALAKARAQAARTHETREYQSVDLAGHTQTAGKQETRAVNAS</sequence>
<keyword evidence="5 6" id="KW-0694">RNA-binding</keyword>
<dbReference type="GO" id="GO:0000049">
    <property type="term" value="F:tRNA binding"/>
    <property type="evidence" value="ECO:0007669"/>
    <property type="project" value="UniProtKB-UniRule"/>
</dbReference>
<evidence type="ECO:0000256" key="3">
    <source>
        <dbReference type="ARBA" id="ARBA00022759"/>
    </source>
</evidence>
<dbReference type="EMBL" id="JAWNFV010000014">
    <property type="protein sequence ID" value="MDY5141059.1"/>
    <property type="molecule type" value="Genomic_DNA"/>
</dbReference>
<proteinExistence type="inferred from homology"/>
<evidence type="ECO:0000313" key="12">
    <source>
        <dbReference type="Proteomes" id="UP001288320"/>
    </source>
</evidence>
<dbReference type="GO" id="GO:0042781">
    <property type="term" value="F:3'-tRNA processing endoribonuclease activity"/>
    <property type="evidence" value="ECO:0007669"/>
    <property type="project" value="TreeGrafter"/>
</dbReference>
<dbReference type="Gene3D" id="3.30.230.10">
    <property type="match status" value="1"/>
</dbReference>
<dbReference type="Proteomes" id="UP001288320">
    <property type="component" value="Unassembled WGS sequence"/>
</dbReference>
<dbReference type="NCBIfam" id="TIGR00188">
    <property type="entry name" value="rnpA"/>
    <property type="match status" value="1"/>
</dbReference>
<keyword evidence="4 6" id="KW-0378">Hydrolase</keyword>
<keyword evidence="1 6" id="KW-0819">tRNA processing</keyword>